<evidence type="ECO:0000256" key="9">
    <source>
        <dbReference type="HAMAP-Rule" id="MF_00009"/>
    </source>
</evidence>
<dbReference type="KEGG" id="faa:HMPREF0389_00692"/>
<comment type="similarity">
    <text evidence="1 9">Belongs to the endoribonuclease YbeY family.</text>
</comment>
<dbReference type="SUPFAM" id="SSF55486">
    <property type="entry name" value="Metalloproteases ('zincins'), catalytic domain"/>
    <property type="match status" value="1"/>
</dbReference>
<accession>D6GPR9</accession>
<dbReference type="GO" id="GO:0005737">
    <property type="term" value="C:cytoplasm"/>
    <property type="evidence" value="ECO:0007669"/>
    <property type="project" value="UniProtKB-SubCell"/>
</dbReference>
<comment type="function">
    <text evidence="9">Single strand-specific metallo-endoribonuclease involved in late-stage 70S ribosome quality control and in maturation of the 3' terminus of the 16S rRNA.</text>
</comment>
<feature type="binding site" evidence="9">
    <location>
        <position position="130"/>
    </location>
    <ligand>
        <name>Zn(2+)</name>
        <dbReference type="ChEBI" id="CHEBI:29105"/>
        <note>catalytic</note>
    </ligand>
</feature>
<dbReference type="PANTHER" id="PTHR46986:SF1">
    <property type="entry name" value="ENDORIBONUCLEASE YBEY, CHLOROPLASTIC"/>
    <property type="match status" value="1"/>
</dbReference>
<evidence type="ECO:0000256" key="1">
    <source>
        <dbReference type="ARBA" id="ARBA00010875"/>
    </source>
</evidence>
<keyword evidence="4 9" id="KW-0540">Nuclease</keyword>
<comment type="subcellular location">
    <subcellularLocation>
        <location evidence="9">Cytoplasm</location>
    </subcellularLocation>
</comment>
<evidence type="ECO:0000256" key="4">
    <source>
        <dbReference type="ARBA" id="ARBA00022722"/>
    </source>
</evidence>
<dbReference type="GO" id="GO:0004521">
    <property type="term" value="F:RNA endonuclease activity"/>
    <property type="evidence" value="ECO:0007669"/>
    <property type="project" value="UniProtKB-UniRule"/>
</dbReference>
<keyword evidence="11" id="KW-1185">Reference proteome</keyword>
<dbReference type="EMBL" id="CP002390">
    <property type="protein sequence ID" value="EFE28772.1"/>
    <property type="molecule type" value="Genomic_DNA"/>
</dbReference>
<keyword evidence="6 9" id="KW-0255">Endonuclease</keyword>
<keyword evidence="7 9" id="KW-0378">Hydrolase</keyword>
<dbReference type="InterPro" id="IPR002036">
    <property type="entry name" value="YbeY"/>
</dbReference>
<sequence>MIRILWEIEDYESDINPVFQKTLSDIIEYAMETEHLTGDYEVSLSVVSADQIRELNANFRQIDRITDVLSFPMYEREELDEIEEKKEYEDYEVNIGDIVLCYDRAVEQAKEYGHSLKREICYLVTHSIFHLLGYDHMEEEEKQMMRTREEQVLSHFHILREE</sequence>
<dbReference type="Pfam" id="PF02130">
    <property type="entry name" value="YbeY"/>
    <property type="match status" value="1"/>
</dbReference>
<name>D6GPR9_FILAD</name>
<protein>
    <recommendedName>
        <fullName evidence="9">Endoribonuclease YbeY</fullName>
        <ecNumber evidence="9">3.1.-.-</ecNumber>
    </recommendedName>
</protein>
<dbReference type="HAMAP" id="MF_00009">
    <property type="entry name" value="Endoribonucl_YbeY"/>
    <property type="match status" value="1"/>
</dbReference>
<proteinExistence type="inferred from homology"/>
<keyword evidence="5 9" id="KW-0479">Metal-binding</keyword>
<evidence type="ECO:0000256" key="3">
    <source>
        <dbReference type="ARBA" id="ARBA00022552"/>
    </source>
</evidence>
<dbReference type="Gene3D" id="3.40.390.30">
    <property type="entry name" value="Metalloproteases ('zincins'), catalytic domain"/>
    <property type="match status" value="1"/>
</dbReference>
<dbReference type="EC" id="3.1.-.-" evidence="9"/>
<keyword evidence="8 9" id="KW-0862">Zinc</keyword>
<dbReference type="NCBIfam" id="TIGR00043">
    <property type="entry name" value="rRNA maturation RNase YbeY"/>
    <property type="match status" value="1"/>
</dbReference>
<evidence type="ECO:0000256" key="5">
    <source>
        <dbReference type="ARBA" id="ARBA00022723"/>
    </source>
</evidence>
<dbReference type="PANTHER" id="PTHR46986">
    <property type="entry name" value="ENDORIBONUCLEASE YBEY, CHLOROPLASTIC"/>
    <property type="match status" value="1"/>
</dbReference>
<dbReference type="OrthoDB" id="9807740at2"/>
<dbReference type="GO" id="GO:0008270">
    <property type="term" value="F:zinc ion binding"/>
    <property type="evidence" value="ECO:0007669"/>
    <property type="project" value="UniProtKB-UniRule"/>
</dbReference>
<comment type="cofactor">
    <cofactor evidence="9">
        <name>Zn(2+)</name>
        <dbReference type="ChEBI" id="CHEBI:29105"/>
    </cofactor>
    <text evidence="9">Binds 1 zinc ion.</text>
</comment>
<evidence type="ECO:0000256" key="2">
    <source>
        <dbReference type="ARBA" id="ARBA00022517"/>
    </source>
</evidence>
<dbReference type="GO" id="GO:0006364">
    <property type="term" value="P:rRNA processing"/>
    <property type="evidence" value="ECO:0007669"/>
    <property type="project" value="UniProtKB-UniRule"/>
</dbReference>
<dbReference type="STRING" id="546269.HMPREF0389_00692"/>
<feature type="binding site" evidence="9">
    <location>
        <position position="136"/>
    </location>
    <ligand>
        <name>Zn(2+)</name>
        <dbReference type="ChEBI" id="CHEBI:29105"/>
        <note>catalytic</note>
    </ligand>
</feature>
<keyword evidence="2 9" id="KW-0690">Ribosome biogenesis</keyword>
<evidence type="ECO:0000256" key="6">
    <source>
        <dbReference type="ARBA" id="ARBA00022759"/>
    </source>
</evidence>
<reference evidence="11" key="1">
    <citation type="submission" date="2010-12" db="EMBL/GenBank/DDBJ databases">
        <title>The genome sequence of Filifactor alocis strain ATCC 35896.</title>
        <authorList>
            <consortium name="The Broad Institute Genome Sequencing Platform"/>
            <person name="Ward D."/>
            <person name="Earl A."/>
            <person name="Feldgarden M."/>
            <person name="Young S.K."/>
            <person name="Gargeya S."/>
            <person name="Zeng Q."/>
            <person name="Alvarado L."/>
            <person name="Berlin A."/>
            <person name="Bochicchio J."/>
            <person name="Chapman S.B."/>
            <person name="Chen Z."/>
            <person name="Freedman E."/>
            <person name="Gellesch M."/>
            <person name="Goldberg J."/>
            <person name="Griggs A."/>
            <person name="Gujja S."/>
            <person name="Heilman E."/>
            <person name="Heiman D."/>
            <person name="Howarth C."/>
            <person name="Mehta T."/>
            <person name="Neiman D."/>
            <person name="Pearson M."/>
            <person name="Roberts A."/>
            <person name="Saif S."/>
            <person name="Shea T."/>
            <person name="Shenoy N."/>
            <person name="Sisk P."/>
            <person name="Stolte C."/>
            <person name="Sykes S."/>
            <person name="White J."/>
            <person name="Yandava C."/>
            <person name="Izard J."/>
            <person name="Blanton J.M."/>
            <person name="Baranova O.V."/>
            <person name="Tanner A.C."/>
            <person name="Dewhirst F.E."/>
            <person name="Haas B."/>
            <person name="Nusbaum C."/>
            <person name="Birren B."/>
        </authorList>
    </citation>
    <scope>NUCLEOTIDE SEQUENCE [LARGE SCALE GENOMIC DNA]</scope>
    <source>
        <strain evidence="11">ATCC 35896 / D40 B5</strain>
    </source>
</reference>
<keyword evidence="9" id="KW-0963">Cytoplasm</keyword>
<dbReference type="AlphaFoldDB" id="D6GPR9"/>
<feature type="binding site" evidence="9">
    <location>
        <position position="126"/>
    </location>
    <ligand>
        <name>Zn(2+)</name>
        <dbReference type="ChEBI" id="CHEBI:29105"/>
        <note>catalytic</note>
    </ligand>
</feature>
<dbReference type="RefSeq" id="WP_014262693.1">
    <property type="nucleotide sequence ID" value="NC_016630.1"/>
</dbReference>
<evidence type="ECO:0000256" key="7">
    <source>
        <dbReference type="ARBA" id="ARBA00022801"/>
    </source>
</evidence>
<gene>
    <name evidence="9 10" type="primary">ybeY</name>
    <name evidence="10" type="ordered locus">HMPREF0389_00692</name>
</gene>
<dbReference type="Proteomes" id="UP000007468">
    <property type="component" value="Chromosome"/>
</dbReference>
<keyword evidence="3 9" id="KW-0698">rRNA processing</keyword>
<dbReference type="InterPro" id="IPR023091">
    <property type="entry name" value="MetalPrtase_cat_dom_sf_prd"/>
</dbReference>
<dbReference type="GO" id="GO:0004222">
    <property type="term" value="F:metalloendopeptidase activity"/>
    <property type="evidence" value="ECO:0007669"/>
    <property type="project" value="InterPro"/>
</dbReference>
<organism evidence="10 11">
    <name type="scientific">Filifactor alocis (strain ATCC 35896 / CCUG 47790 / D40 B5)</name>
    <name type="common">Fusobacterium alocis</name>
    <dbReference type="NCBI Taxonomy" id="546269"/>
    <lineage>
        <taxon>Bacteria</taxon>
        <taxon>Bacillati</taxon>
        <taxon>Bacillota</taxon>
        <taxon>Clostridia</taxon>
        <taxon>Peptostreptococcales</taxon>
        <taxon>Filifactoraceae</taxon>
        <taxon>Filifactor</taxon>
    </lineage>
</organism>
<dbReference type="PATRIC" id="fig|546269.5.peg.1174"/>
<evidence type="ECO:0000313" key="10">
    <source>
        <dbReference type="EMBL" id="EFE28772.1"/>
    </source>
</evidence>
<evidence type="ECO:0000256" key="8">
    <source>
        <dbReference type="ARBA" id="ARBA00022833"/>
    </source>
</evidence>
<dbReference type="eggNOG" id="COG0319">
    <property type="taxonomic scope" value="Bacteria"/>
</dbReference>
<evidence type="ECO:0000313" key="11">
    <source>
        <dbReference type="Proteomes" id="UP000007468"/>
    </source>
</evidence>